<reference evidence="1 2" key="1">
    <citation type="submission" date="2020-07" db="EMBL/GenBank/DDBJ databases">
        <title>Draft genome and description of Microvirga mediterraneensis Marseille-Q2068 sp. nov.</title>
        <authorList>
            <person name="Boxberger M."/>
        </authorList>
    </citation>
    <scope>NUCLEOTIDE SEQUENCE [LARGE SCALE GENOMIC DNA]</scope>
    <source>
        <strain evidence="1 2">Marseille-Q2068</strain>
    </source>
</reference>
<dbReference type="EMBL" id="JACDXJ010000001">
    <property type="protein sequence ID" value="MBA1157621.1"/>
    <property type="molecule type" value="Genomic_DNA"/>
</dbReference>
<dbReference type="AlphaFoldDB" id="A0A838BQG5"/>
<comment type="caution">
    <text evidence="1">The sequence shown here is derived from an EMBL/GenBank/DDBJ whole genome shotgun (WGS) entry which is preliminary data.</text>
</comment>
<sequence length="50" mass="5457">MSRRILCVLALLFVADAIAVNGRAPRPIVLSGKETLDVTRQSRLQVLPVV</sequence>
<keyword evidence="2" id="KW-1185">Reference proteome</keyword>
<protein>
    <submittedName>
        <fullName evidence="1">Uncharacterized protein</fullName>
    </submittedName>
</protein>
<organism evidence="1 2">
    <name type="scientific">Microvirga mediterraneensis</name>
    <dbReference type="NCBI Taxonomy" id="2754695"/>
    <lineage>
        <taxon>Bacteria</taxon>
        <taxon>Pseudomonadati</taxon>
        <taxon>Pseudomonadota</taxon>
        <taxon>Alphaproteobacteria</taxon>
        <taxon>Hyphomicrobiales</taxon>
        <taxon>Methylobacteriaceae</taxon>
        <taxon>Microvirga</taxon>
    </lineage>
</organism>
<name>A0A838BQG5_9HYPH</name>
<dbReference type="RefSeq" id="WP_181053078.1">
    <property type="nucleotide sequence ID" value="NZ_JACDXJ010000001.1"/>
</dbReference>
<evidence type="ECO:0000313" key="1">
    <source>
        <dbReference type="EMBL" id="MBA1157621.1"/>
    </source>
</evidence>
<accession>A0A838BQG5</accession>
<gene>
    <name evidence="1" type="ORF">H0S73_15995</name>
</gene>
<proteinExistence type="predicted"/>
<dbReference type="Proteomes" id="UP000572984">
    <property type="component" value="Unassembled WGS sequence"/>
</dbReference>
<evidence type="ECO:0000313" key="2">
    <source>
        <dbReference type="Proteomes" id="UP000572984"/>
    </source>
</evidence>